<dbReference type="Proteomes" id="UP000789833">
    <property type="component" value="Unassembled WGS sequence"/>
</dbReference>
<gene>
    <name evidence="1" type="ORF">BACCIP111883_03365</name>
</gene>
<evidence type="ECO:0000313" key="1">
    <source>
        <dbReference type="EMBL" id="CAG9622574.1"/>
    </source>
</evidence>
<dbReference type="RefSeq" id="WP_230503261.1">
    <property type="nucleotide sequence ID" value="NZ_CAKJTJ010000023.1"/>
</dbReference>
<comment type="caution">
    <text evidence="1">The sequence shown here is derived from an EMBL/GenBank/DDBJ whole genome shotgun (WGS) entry which is preliminary data.</text>
</comment>
<accession>A0ABN8ABL3</accession>
<name>A0ABN8ABL3_9BACI</name>
<proteinExistence type="predicted"/>
<evidence type="ECO:0000313" key="2">
    <source>
        <dbReference type="Proteomes" id="UP000789833"/>
    </source>
</evidence>
<protein>
    <submittedName>
        <fullName evidence="1">Uncharacterized protein</fullName>
    </submittedName>
</protein>
<dbReference type="EMBL" id="CAKJTJ010000023">
    <property type="protein sequence ID" value="CAG9622574.1"/>
    <property type="molecule type" value="Genomic_DNA"/>
</dbReference>
<sequence length="80" mass="8969">MDICPLCNGLEEYVATCDFCGKQLIDQGRVTDFLDNYSAYMDINLLKQVDGELESVKNHTCIHLVLCTGCQAEHIISVKE</sequence>
<organism evidence="1 2">
    <name type="scientific">Sutcliffiella rhizosphaerae</name>
    <dbReference type="NCBI Taxonomy" id="2880967"/>
    <lineage>
        <taxon>Bacteria</taxon>
        <taxon>Bacillati</taxon>
        <taxon>Bacillota</taxon>
        <taxon>Bacilli</taxon>
        <taxon>Bacillales</taxon>
        <taxon>Bacillaceae</taxon>
        <taxon>Sutcliffiella</taxon>
    </lineage>
</organism>
<keyword evidence="2" id="KW-1185">Reference proteome</keyword>
<reference evidence="1 2" key="1">
    <citation type="submission" date="2021-10" db="EMBL/GenBank/DDBJ databases">
        <authorList>
            <person name="Criscuolo A."/>
        </authorList>
    </citation>
    <scope>NUCLEOTIDE SEQUENCE [LARGE SCALE GENOMIC DNA]</scope>
    <source>
        <strain evidence="2">CIP 111883</strain>
    </source>
</reference>